<evidence type="ECO:0000313" key="2">
    <source>
        <dbReference type="EMBL" id="PYE50446.1"/>
    </source>
</evidence>
<proteinExistence type="predicted"/>
<comment type="caution">
    <text evidence="2">The sequence shown here is derived from an EMBL/GenBank/DDBJ whole genome shotgun (WGS) entry which is preliminary data.</text>
</comment>
<organism evidence="2 3">
    <name type="scientific">Deinococcus yavapaiensis KR-236</name>
    <dbReference type="NCBI Taxonomy" id="694435"/>
    <lineage>
        <taxon>Bacteria</taxon>
        <taxon>Thermotogati</taxon>
        <taxon>Deinococcota</taxon>
        <taxon>Deinococci</taxon>
        <taxon>Deinococcales</taxon>
        <taxon>Deinococcaceae</taxon>
        <taxon>Deinococcus</taxon>
    </lineage>
</organism>
<dbReference type="SUPFAM" id="SSF54427">
    <property type="entry name" value="NTF2-like"/>
    <property type="match status" value="1"/>
</dbReference>
<accession>A0A318S0M9</accession>
<sequence>MQAVALRNSSGRHLTGKMPNQAANEASVRHDWQRVWTEGDASAVEEFYAPNVRQDGQPRTRADFSGGMPRWRSRFPETKVEVHRLFSSEGGRVVVSRVNFKAAHLGDFKNLPQRASTPR</sequence>
<dbReference type="Gene3D" id="3.10.450.50">
    <property type="match status" value="1"/>
</dbReference>
<evidence type="ECO:0000256" key="1">
    <source>
        <dbReference type="SAM" id="MobiDB-lite"/>
    </source>
</evidence>
<feature type="region of interest" description="Disordered" evidence="1">
    <location>
        <begin position="1"/>
        <end position="28"/>
    </location>
</feature>
<feature type="region of interest" description="Disordered" evidence="1">
    <location>
        <begin position="51"/>
        <end position="70"/>
    </location>
</feature>
<dbReference type="InterPro" id="IPR032710">
    <property type="entry name" value="NTF2-like_dom_sf"/>
</dbReference>
<dbReference type="EMBL" id="QJSX01000018">
    <property type="protein sequence ID" value="PYE50446.1"/>
    <property type="molecule type" value="Genomic_DNA"/>
</dbReference>
<dbReference type="AlphaFoldDB" id="A0A318S0M9"/>
<dbReference type="Proteomes" id="UP000248326">
    <property type="component" value="Unassembled WGS sequence"/>
</dbReference>
<name>A0A318S0M9_9DEIO</name>
<keyword evidence="3" id="KW-1185">Reference proteome</keyword>
<gene>
    <name evidence="2" type="ORF">DES52_11863</name>
</gene>
<dbReference type="GO" id="GO:0030638">
    <property type="term" value="P:polyketide metabolic process"/>
    <property type="evidence" value="ECO:0007669"/>
    <property type="project" value="InterPro"/>
</dbReference>
<dbReference type="InterPro" id="IPR009959">
    <property type="entry name" value="Cyclase_SnoaL-like"/>
</dbReference>
<reference evidence="2 3" key="1">
    <citation type="submission" date="2018-06" db="EMBL/GenBank/DDBJ databases">
        <title>Genomic Encyclopedia of Type Strains, Phase IV (KMG-IV): sequencing the most valuable type-strain genomes for metagenomic binning, comparative biology and taxonomic classification.</title>
        <authorList>
            <person name="Goeker M."/>
        </authorList>
    </citation>
    <scope>NUCLEOTIDE SEQUENCE [LARGE SCALE GENOMIC DNA]</scope>
    <source>
        <strain evidence="2 3">DSM 18048</strain>
    </source>
</reference>
<dbReference type="Pfam" id="PF07366">
    <property type="entry name" value="SnoaL"/>
    <property type="match status" value="1"/>
</dbReference>
<evidence type="ECO:0000313" key="3">
    <source>
        <dbReference type="Proteomes" id="UP000248326"/>
    </source>
</evidence>
<protein>
    <submittedName>
        <fullName evidence="2">SnoaL-like polyketide cyclase</fullName>
    </submittedName>
</protein>